<dbReference type="InterPro" id="IPR043129">
    <property type="entry name" value="ATPase_NBD"/>
</dbReference>
<reference evidence="8 9" key="1">
    <citation type="submission" date="2020-08" db="EMBL/GenBank/DDBJ databases">
        <title>Bridging the membrane lipid divide: bacteria of the FCB group superphylum have the potential to synthesize archaeal ether lipids.</title>
        <authorList>
            <person name="Villanueva L."/>
            <person name="Von Meijenfeldt F.A.B."/>
            <person name="Westbye A.B."/>
            <person name="Yadav S."/>
            <person name="Hopmans E.C."/>
            <person name="Dutilh B.E."/>
            <person name="Sinninghe Damste J.S."/>
        </authorList>
    </citation>
    <scope>NUCLEOTIDE SEQUENCE [LARGE SCALE GENOMIC DNA]</scope>
    <source>
        <strain evidence="8">NIOZ-UU100</strain>
    </source>
</reference>
<name>A0A8J6P8U7_9GAMM</name>
<evidence type="ECO:0000256" key="6">
    <source>
        <dbReference type="ARBA" id="ARBA00032446"/>
    </source>
</evidence>
<evidence type="ECO:0000256" key="5">
    <source>
        <dbReference type="ARBA" id="ARBA00022694"/>
    </source>
</evidence>
<dbReference type="InterPro" id="IPR000905">
    <property type="entry name" value="Gcp-like_dom"/>
</dbReference>
<dbReference type="PANTHER" id="PTHR11735:SF11">
    <property type="entry name" value="TRNA THREONYLCARBAMOYLADENOSINE BIOSYNTHESIS PROTEIN TSAB"/>
    <property type="match status" value="1"/>
</dbReference>
<comment type="similarity">
    <text evidence="2">Belongs to the KAE1 / TsaD family. TsaB subfamily.</text>
</comment>
<protein>
    <recommendedName>
        <fullName evidence="3">tRNA threonylcarbamoyladenosine biosynthesis protein TsaB</fullName>
    </recommendedName>
    <alternativeName>
        <fullName evidence="6">t(6)A37 threonylcarbamoyladenosine biosynthesis protein TsaB</fullName>
    </alternativeName>
</protein>
<dbReference type="GO" id="GO:0005829">
    <property type="term" value="C:cytosol"/>
    <property type="evidence" value="ECO:0007669"/>
    <property type="project" value="TreeGrafter"/>
</dbReference>
<dbReference type="FunFam" id="3.30.420.40:FF:000097">
    <property type="entry name" value="tRNA threonylcarbamoyladenosine biosynthesis protein TsaB"/>
    <property type="match status" value="1"/>
</dbReference>
<dbReference type="SUPFAM" id="SSF53067">
    <property type="entry name" value="Actin-like ATPase domain"/>
    <property type="match status" value="2"/>
</dbReference>
<evidence type="ECO:0000256" key="3">
    <source>
        <dbReference type="ARBA" id="ARBA00019012"/>
    </source>
</evidence>
<dbReference type="Gene3D" id="3.30.420.40">
    <property type="match status" value="2"/>
</dbReference>
<evidence type="ECO:0000259" key="7">
    <source>
        <dbReference type="Pfam" id="PF00814"/>
    </source>
</evidence>
<dbReference type="CDD" id="cd24032">
    <property type="entry name" value="ASKHA_NBD_TsaB"/>
    <property type="match status" value="1"/>
</dbReference>
<evidence type="ECO:0000256" key="1">
    <source>
        <dbReference type="ARBA" id="ARBA00004496"/>
    </source>
</evidence>
<evidence type="ECO:0000256" key="4">
    <source>
        <dbReference type="ARBA" id="ARBA00022490"/>
    </source>
</evidence>
<dbReference type="NCBIfam" id="TIGR03725">
    <property type="entry name" value="T6A_YeaZ"/>
    <property type="match status" value="1"/>
</dbReference>
<feature type="domain" description="Gcp-like" evidence="7">
    <location>
        <begin position="30"/>
        <end position="152"/>
    </location>
</feature>
<comment type="caution">
    <text evidence="8">The sequence shown here is derived from an EMBL/GenBank/DDBJ whole genome shotgun (WGS) entry which is preliminary data.</text>
</comment>
<comment type="subcellular location">
    <subcellularLocation>
        <location evidence="1">Cytoplasm</location>
    </subcellularLocation>
</comment>
<keyword evidence="4" id="KW-0963">Cytoplasm</keyword>
<dbReference type="InterPro" id="IPR022496">
    <property type="entry name" value="T6A_TsaB"/>
</dbReference>
<proteinExistence type="inferred from homology"/>
<organism evidence="8 9">
    <name type="scientific">Candidatus Thiopontia autotrophica</name>
    <dbReference type="NCBI Taxonomy" id="2841688"/>
    <lineage>
        <taxon>Bacteria</taxon>
        <taxon>Pseudomonadati</taxon>
        <taxon>Pseudomonadota</taxon>
        <taxon>Gammaproteobacteria</taxon>
        <taxon>Candidatus Thiopontia</taxon>
    </lineage>
</organism>
<evidence type="ECO:0000313" key="9">
    <source>
        <dbReference type="Proteomes" id="UP000654401"/>
    </source>
</evidence>
<sequence>MSSKILAIDTVTEGCSAALLVGDEVVERFEITPRGHTQRILPMVDELLSEAALQLTALDAIAFDRGPGSFTGLRITAGVVQGLAYGASLPVIPVSSLAALAFASYRENQNRNILAAIDARMGEVYCGYYQINNQSLPELIGEESVLPPNKIKKLQGPWVGVGSGFESYREELKEHLGENLVQMDGDALPHAKEIARLALHEFECGRVLSPEEAQPVYLRNQVVHHNSEL</sequence>
<dbReference type="EMBL" id="JACNFK010000034">
    <property type="protein sequence ID" value="MBC8520108.1"/>
    <property type="molecule type" value="Genomic_DNA"/>
</dbReference>
<evidence type="ECO:0000313" key="8">
    <source>
        <dbReference type="EMBL" id="MBC8520108.1"/>
    </source>
</evidence>
<gene>
    <name evidence="8" type="primary">tsaB</name>
    <name evidence="8" type="ORF">H8D24_06860</name>
</gene>
<dbReference type="PANTHER" id="PTHR11735">
    <property type="entry name" value="TRNA N6-ADENOSINE THREONYLCARBAMOYLTRANSFERASE"/>
    <property type="match status" value="1"/>
</dbReference>
<keyword evidence="5" id="KW-0819">tRNA processing</keyword>
<dbReference type="GO" id="GO:0002949">
    <property type="term" value="P:tRNA threonylcarbamoyladenosine modification"/>
    <property type="evidence" value="ECO:0007669"/>
    <property type="project" value="InterPro"/>
</dbReference>
<dbReference type="Proteomes" id="UP000654401">
    <property type="component" value="Unassembled WGS sequence"/>
</dbReference>
<evidence type="ECO:0000256" key="2">
    <source>
        <dbReference type="ARBA" id="ARBA00010493"/>
    </source>
</evidence>
<dbReference type="Pfam" id="PF00814">
    <property type="entry name" value="TsaD"/>
    <property type="match status" value="1"/>
</dbReference>
<dbReference type="AlphaFoldDB" id="A0A8J6P8U7"/>
<accession>A0A8J6P8U7</accession>